<dbReference type="InterPro" id="IPR009951">
    <property type="entry name" value="Host-nuc_inhib_Gam"/>
</dbReference>
<dbReference type="SUPFAM" id="SSF161266">
    <property type="entry name" value="Gam-like"/>
    <property type="match status" value="1"/>
</dbReference>
<dbReference type="Gene3D" id="1.20.5.170">
    <property type="match status" value="1"/>
</dbReference>
<reference evidence="1 2" key="1">
    <citation type="submission" date="2018-08" db="EMBL/GenBank/DDBJ databases">
        <title>Neisseria animalis ATCC 49930 complete genome.</title>
        <authorList>
            <person name="Veseli I.A."/>
            <person name="Mascarenhas dos Santos A.C."/>
            <person name="Buttler R."/>
            <person name="Pombert J.-F."/>
        </authorList>
    </citation>
    <scope>NUCLEOTIDE SEQUENCE [LARGE SCALE GENOMIC DNA]</scope>
    <source>
        <strain evidence="1 2">ATCC 49930</strain>
    </source>
</reference>
<dbReference type="Proteomes" id="UP000325536">
    <property type="component" value="Chromosome"/>
</dbReference>
<organism evidence="1 2">
    <name type="scientific">Neisseria animalis</name>
    <dbReference type="NCBI Taxonomy" id="492"/>
    <lineage>
        <taxon>Bacteria</taxon>
        <taxon>Pseudomonadati</taxon>
        <taxon>Pseudomonadota</taxon>
        <taxon>Betaproteobacteria</taxon>
        <taxon>Neisseriales</taxon>
        <taxon>Neisseriaceae</taxon>
        <taxon>Neisseria</taxon>
    </lineage>
</organism>
<protein>
    <recommendedName>
        <fullName evidence="3">Host-nuclease inhibitor protein Gam</fullName>
    </recommendedName>
</protein>
<proteinExistence type="predicted"/>
<dbReference type="OrthoDB" id="8141487at2"/>
<dbReference type="Pfam" id="PF07352">
    <property type="entry name" value="Phage_Mu_Gam"/>
    <property type="match status" value="1"/>
</dbReference>
<evidence type="ECO:0008006" key="3">
    <source>
        <dbReference type="Google" id="ProtNLM"/>
    </source>
</evidence>
<dbReference type="GO" id="GO:0042262">
    <property type="term" value="P:DNA protection"/>
    <property type="evidence" value="ECO:0007669"/>
    <property type="project" value="InterPro"/>
</dbReference>
<dbReference type="AlphaFoldDB" id="A0A5P3MQU8"/>
<dbReference type="GO" id="GO:0003690">
    <property type="term" value="F:double-stranded DNA binding"/>
    <property type="evidence" value="ECO:0007669"/>
    <property type="project" value="InterPro"/>
</dbReference>
<sequence length="156" mass="16976">MTAIGFDIAAAVKEYGALSRKLDKAATKLADKTAALKEKYQAETAADTAALEELETRIKVYAEAHKAELTGGKGQTAKIGAACIKWRKGRPSVKVTGNPEEIIKAIKRRRLSRWIYSREEINKAAILQEIDTLQAKPIDGLEIIPAGETINIETGV</sequence>
<gene>
    <name evidence="1" type="ORF">D0T90_04300</name>
</gene>
<keyword evidence="2" id="KW-1185">Reference proteome</keyword>
<dbReference type="RefSeq" id="WP_123796264.1">
    <property type="nucleotide sequence ID" value="NZ_CP031699.1"/>
</dbReference>
<dbReference type="EMBL" id="CP031699">
    <property type="protein sequence ID" value="QEY23820.1"/>
    <property type="molecule type" value="Genomic_DNA"/>
</dbReference>
<dbReference type="KEGG" id="naq:D0T90_04300"/>
<evidence type="ECO:0000313" key="2">
    <source>
        <dbReference type="Proteomes" id="UP000325536"/>
    </source>
</evidence>
<name>A0A5P3MQU8_NEIAN</name>
<evidence type="ECO:0000313" key="1">
    <source>
        <dbReference type="EMBL" id="QEY23820.1"/>
    </source>
</evidence>
<accession>A0A5P3MQU8</accession>